<dbReference type="InterPro" id="IPR005754">
    <property type="entry name" value="Sortase"/>
</dbReference>
<dbReference type="InterPro" id="IPR042003">
    <property type="entry name" value="Sortase_E"/>
</dbReference>
<evidence type="ECO:0000313" key="3">
    <source>
        <dbReference type="EMBL" id="SDZ47686.1"/>
    </source>
</evidence>
<dbReference type="NCBIfam" id="NF033747">
    <property type="entry name" value="class_E_sortase"/>
    <property type="match status" value="1"/>
</dbReference>
<dbReference type="SUPFAM" id="SSF63817">
    <property type="entry name" value="Sortase"/>
    <property type="match status" value="1"/>
</dbReference>
<protein>
    <submittedName>
        <fullName evidence="3">Sortase A</fullName>
    </submittedName>
</protein>
<proteinExistence type="predicted"/>
<feature type="active site" description="Proton donor/acceptor" evidence="2">
    <location>
        <position position="99"/>
    </location>
</feature>
<gene>
    <name evidence="3" type="ORF">SAMN05421684_5486</name>
</gene>
<dbReference type="InterPro" id="IPR053465">
    <property type="entry name" value="Sortase_Class_E"/>
</dbReference>
<feature type="active site" description="Acyl-thioester intermediate" evidence="2">
    <location>
        <position position="165"/>
    </location>
</feature>
<dbReference type="STRING" id="137265.SAMN05421684_5486"/>
<dbReference type="Proteomes" id="UP000199632">
    <property type="component" value="Unassembled WGS sequence"/>
</dbReference>
<name>A0A1H3TBR5_9ACTN</name>
<keyword evidence="4" id="KW-1185">Reference proteome</keyword>
<evidence type="ECO:0000256" key="2">
    <source>
        <dbReference type="PIRSR" id="PIRSR605754-1"/>
    </source>
</evidence>
<evidence type="ECO:0000313" key="4">
    <source>
        <dbReference type="Proteomes" id="UP000199632"/>
    </source>
</evidence>
<dbReference type="NCBIfam" id="TIGR01076">
    <property type="entry name" value="sortase_fam"/>
    <property type="match status" value="1"/>
</dbReference>
<dbReference type="RefSeq" id="WP_176985094.1">
    <property type="nucleotide sequence ID" value="NZ_BOND01000002.1"/>
</dbReference>
<reference evidence="4" key="1">
    <citation type="submission" date="2016-10" db="EMBL/GenBank/DDBJ databases">
        <authorList>
            <person name="Varghese N."/>
            <person name="Submissions S."/>
        </authorList>
    </citation>
    <scope>NUCLEOTIDE SEQUENCE [LARGE SCALE GENOMIC DNA]</scope>
    <source>
        <strain evidence="4">DSM 44718</strain>
    </source>
</reference>
<sequence>MSAGRWTGRASLGAGLVLLAAAVVPAWLGPAVAPAQRDTASPSARPGPGTPIATLGIPRLGARWTVVEGVDAASIADAPGHYPQTAPPGQVGNFAVAGHRVRGLFWDLDRLARGDEVVVEYGPRTFTYTVTGSRVVAPTAVEVLAPVPGEPRATATSAVLTLTTCEPKWSDARRLVVHAALLFPGGEPTT</sequence>
<organism evidence="3 4">
    <name type="scientific">Asanoa ishikariensis</name>
    <dbReference type="NCBI Taxonomy" id="137265"/>
    <lineage>
        <taxon>Bacteria</taxon>
        <taxon>Bacillati</taxon>
        <taxon>Actinomycetota</taxon>
        <taxon>Actinomycetes</taxon>
        <taxon>Micromonosporales</taxon>
        <taxon>Micromonosporaceae</taxon>
        <taxon>Asanoa</taxon>
    </lineage>
</organism>
<dbReference type="InterPro" id="IPR023365">
    <property type="entry name" value="Sortase_dom-sf"/>
</dbReference>
<dbReference type="Pfam" id="PF04203">
    <property type="entry name" value="Sortase"/>
    <property type="match status" value="1"/>
</dbReference>
<evidence type="ECO:0000256" key="1">
    <source>
        <dbReference type="ARBA" id="ARBA00022801"/>
    </source>
</evidence>
<dbReference type="CDD" id="cd05830">
    <property type="entry name" value="Sortase_E"/>
    <property type="match status" value="1"/>
</dbReference>
<dbReference type="GO" id="GO:0016787">
    <property type="term" value="F:hydrolase activity"/>
    <property type="evidence" value="ECO:0007669"/>
    <property type="project" value="UniProtKB-KW"/>
</dbReference>
<dbReference type="EMBL" id="FNQB01000003">
    <property type="protein sequence ID" value="SDZ47686.1"/>
    <property type="molecule type" value="Genomic_DNA"/>
</dbReference>
<dbReference type="AlphaFoldDB" id="A0A1H3TBR5"/>
<dbReference type="Gene3D" id="2.40.260.10">
    <property type="entry name" value="Sortase"/>
    <property type="match status" value="1"/>
</dbReference>
<accession>A0A1H3TBR5</accession>
<keyword evidence="1" id="KW-0378">Hydrolase</keyword>